<sequence>MILQEGKHSFTAEPKNDNKYEDPVYYNPENYKIWKGVFYITAGQCVIVKVNK</sequence>
<protein>
    <submittedName>
        <fullName evidence="2">Uncharacterized protein</fullName>
    </submittedName>
</protein>
<comment type="caution">
    <text evidence="2">The sequence shown here is derived from an EMBL/GenBank/DDBJ whole genome shotgun (WGS) entry which is preliminary data.</text>
</comment>
<evidence type="ECO:0000256" key="1">
    <source>
        <dbReference type="SAM" id="MobiDB-lite"/>
    </source>
</evidence>
<gene>
    <name evidence="2" type="ORF">SDC9_143483</name>
</gene>
<evidence type="ECO:0000313" key="2">
    <source>
        <dbReference type="EMBL" id="MPM96323.1"/>
    </source>
</evidence>
<reference evidence="2" key="1">
    <citation type="submission" date="2019-08" db="EMBL/GenBank/DDBJ databases">
        <authorList>
            <person name="Kucharzyk K."/>
            <person name="Murdoch R.W."/>
            <person name="Higgins S."/>
            <person name="Loffler F."/>
        </authorList>
    </citation>
    <scope>NUCLEOTIDE SEQUENCE</scope>
</reference>
<organism evidence="2">
    <name type="scientific">bioreactor metagenome</name>
    <dbReference type="NCBI Taxonomy" id="1076179"/>
    <lineage>
        <taxon>unclassified sequences</taxon>
        <taxon>metagenomes</taxon>
        <taxon>ecological metagenomes</taxon>
    </lineage>
</organism>
<feature type="region of interest" description="Disordered" evidence="1">
    <location>
        <begin position="1"/>
        <end position="20"/>
    </location>
</feature>
<dbReference type="AlphaFoldDB" id="A0A645E690"/>
<proteinExistence type="predicted"/>
<dbReference type="EMBL" id="VSSQ01042709">
    <property type="protein sequence ID" value="MPM96323.1"/>
    <property type="molecule type" value="Genomic_DNA"/>
</dbReference>
<accession>A0A645E690</accession>
<name>A0A645E690_9ZZZZ</name>